<feature type="transmembrane region" description="Helical" evidence="5">
    <location>
        <begin position="121"/>
        <end position="139"/>
    </location>
</feature>
<comment type="caution">
    <text evidence="7">The sequence shown here is derived from an EMBL/GenBank/DDBJ whole genome shotgun (WGS) entry which is preliminary data.</text>
</comment>
<dbReference type="InterPro" id="IPR020846">
    <property type="entry name" value="MFS_dom"/>
</dbReference>
<proteinExistence type="predicted"/>
<comment type="subcellular location">
    <subcellularLocation>
        <location evidence="1">Cell membrane</location>
        <topology evidence="1">Multi-pass membrane protein</topology>
    </subcellularLocation>
</comment>
<feature type="transmembrane region" description="Helical" evidence="5">
    <location>
        <begin position="318"/>
        <end position="339"/>
    </location>
</feature>
<feature type="transmembrane region" description="Helical" evidence="5">
    <location>
        <begin position="240"/>
        <end position="259"/>
    </location>
</feature>
<evidence type="ECO:0000259" key="6">
    <source>
        <dbReference type="PROSITE" id="PS50850"/>
    </source>
</evidence>
<feature type="transmembrane region" description="Helical" evidence="5">
    <location>
        <begin position="284"/>
        <end position="306"/>
    </location>
</feature>
<feature type="transmembrane region" description="Helical" evidence="5">
    <location>
        <begin position="443"/>
        <end position="464"/>
    </location>
</feature>
<dbReference type="Gene3D" id="1.20.1250.20">
    <property type="entry name" value="MFS general substrate transporter like domains"/>
    <property type="match status" value="2"/>
</dbReference>
<evidence type="ECO:0000256" key="5">
    <source>
        <dbReference type="SAM" id="Phobius"/>
    </source>
</evidence>
<dbReference type="RefSeq" id="WP_106348029.1">
    <property type="nucleotide sequence ID" value="NZ_PVUE01000003.1"/>
</dbReference>
<keyword evidence="8" id="KW-1185">Reference proteome</keyword>
<dbReference type="Proteomes" id="UP000237752">
    <property type="component" value="Unassembled WGS sequence"/>
</dbReference>
<feature type="transmembrane region" description="Helical" evidence="5">
    <location>
        <begin position="181"/>
        <end position="200"/>
    </location>
</feature>
<evidence type="ECO:0000313" key="7">
    <source>
        <dbReference type="EMBL" id="PRZ43051.1"/>
    </source>
</evidence>
<dbReference type="GO" id="GO:0005886">
    <property type="term" value="C:plasma membrane"/>
    <property type="evidence" value="ECO:0007669"/>
    <property type="project" value="UniProtKB-SubCell"/>
</dbReference>
<feature type="transmembrane region" description="Helical" evidence="5">
    <location>
        <begin position="146"/>
        <end position="169"/>
    </location>
</feature>
<feature type="transmembrane region" description="Helical" evidence="5">
    <location>
        <begin position="346"/>
        <end position="370"/>
    </location>
</feature>
<evidence type="ECO:0000256" key="2">
    <source>
        <dbReference type="ARBA" id="ARBA00022692"/>
    </source>
</evidence>
<evidence type="ECO:0000313" key="8">
    <source>
        <dbReference type="Proteomes" id="UP000237752"/>
    </source>
</evidence>
<protein>
    <submittedName>
        <fullName evidence="7">Putative MFS family arabinose efflux permease</fullName>
    </submittedName>
</protein>
<evidence type="ECO:0000256" key="4">
    <source>
        <dbReference type="ARBA" id="ARBA00023136"/>
    </source>
</evidence>
<keyword evidence="2 5" id="KW-0812">Transmembrane</keyword>
<dbReference type="PANTHER" id="PTHR42718:SF39">
    <property type="entry name" value="ACTINORHODIN TRANSPORTER-RELATED"/>
    <property type="match status" value="1"/>
</dbReference>
<organism evidence="7 8">
    <name type="scientific">Antricoccus suffuscus</name>
    <dbReference type="NCBI Taxonomy" id="1629062"/>
    <lineage>
        <taxon>Bacteria</taxon>
        <taxon>Bacillati</taxon>
        <taxon>Actinomycetota</taxon>
        <taxon>Actinomycetes</taxon>
        <taxon>Geodermatophilales</taxon>
        <taxon>Antricoccaceae</taxon>
        <taxon>Antricoccus</taxon>
    </lineage>
</organism>
<name>A0A2T1A364_9ACTN</name>
<feature type="transmembrane region" description="Helical" evidence="5">
    <location>
        <begin position="209"/>
        <end position="228"/>
    </location>
</feature>
<dbReference type="Pfam" id="PF07690">
    <property type="entry name" value="MFS_1"/>
    <property type="match status" value="1"/>
</dbReference>
<dbReference type="InterPro" id="IPR011701">
    <property type="entry name" value="MFS"/>
</dbReference>
<sequence>MSERTIVREVPPDDERRMGTAATYTLISGALLTMLSFFITNVALPSIGTDLHATPAALQLVIGCYGIATAALVVVGGRLGDSYGRKRLFLIGMAGFGVFSLLCALSPNIGTLLAMRAGQGASGAMMTPQVLAIISATLTGEHRVRAIGLFGAAGGLATAFGQILGGVLVEANIAGLQWRSVFLVTVPISAVGFVFALRLLPETKAERRLAIDWVGAILLIVTLSLLLFPLTEGRPLGWPLWIWLVMAASVPAGAAFLFLQRRLDGTLRTPLVPPSTIALPPLRLGLTVAVAFFTTFGGFMFVVAIATQTGAGMSALEGGLTLLSMAIGFLAVSIPLPALQRRYGGYLITTGWIMLIIGYCALGAVVLLSWPHITPWNLAAPLLVGGAGQGLVMMPLFGVVIDQVPAEQAGLGSGVLVTTQQTCIALGAATVGTAYLALTTSAWGQGGAFAATSIGIAIIGLAAIPLSQRLAKAH</sequence>
<dbReference type="InterPro" id="IPR036259">
    <property type="entry name" value="MFS_trans_sf"/>
</dbReference>
<feature type="transmembrane region" description="Helical" evidence="5">
    <location>
        <begin position="56"/>
        <end position="76"/>
    </location>
</feature>
<reference evidence="7 8" key="1">
    <citation type="submission" date="2018-03" db="EMBL/GenBank/DDBJ databases">
        <title>Genomic Encyclopedia of Archaeal and Bacterial Type Strains, Phase II (KMG-II): from individual species to whole genera.</title>
        <authorList>
            <person name="Goeker M."/>
        </authorList>
    </citation>
    <scope>NUCLEOTIDE SEQUENCE [LARGE SCALE GENOMIC DNA]</scope>
    <source>
        <strain evidence="7 8">DSM 100065</strain>
    </source>
</reference>
<dbReference type="AlphaFoldDB" id="A0A2T1A364"/>
<feature type="domain" description="Major facilitator superfamily (MFS) profile" evidence="6">
    <location>
        <begin position="22"/>
        <end position="471"/>
    </location>
</feature>
<dbReference type="CDD" id="cd17321">
    <property type="entry name" value="MFS_MMR_MDR_like"/>
    <property type="match status" value="1"/>
</dbReference>
<accession>A0A2T1A364</accession>
<gene>
    <name evidence="7" type="ORF">CLV47_103107</name>
</gene>
<keyword evidence="3 5" id="KW-1133">Transmembrane helix</keyword>
<evidence type="ECO:0000256" key="3">
    <source>
        <dbReference type="ARBA" id="ARBA00022989"/>
    </source>
</evidence>
<dbReference type="SUPFAM" id="SSF103473">
    <property type="entry name" value="MFS general substrate transporter"/>
    <property type="match status" value="1"/>
</dbReference>
<dbReference type="PANTHER" id="PTHR42718">
    <property type="entry name" value="MAJOR FACILITATOR SUPERFAMILY MULTIDRUG TRANSPORTER MFSC"/>
    <property type="match status" value="1"/>
</dbReference>
<dbReference type="EMBL" id="PVUE01000003">
    <property type="protein sequence ID" value="PRZ43051.1"/>
    <property type="molecule type" value="Genomic_DNA"/>
</dbReference>
<feature type="transmembrane region" description="Helical" evidence="5">
    <location>
        <begin position="382"/>
        <end position="401"/>
    </location>
</feature>
<keyword evidence="4 5" id="KW-0472">Membrane</keyword>
<feature type="transmembrane region" description="Helical" evidence="5">
    <location>
        <begin position="88"/>
        <end position="109"/>
    </location>
</feature>
<dbReference type="GO" id="GO:0022857">
    <property type="term" value="F:transmembrane transporter activity"/>
    <property type="evidence" value="ECO:0007669"/>
    <property type="project" value="InterPro"/>
</dbReference>
<dbReference type="OrthoDB" id="783189at2"/>
<feature type="transmembrane region" description="Helical" evidence="5">
    <location>
        <begin position="413"/>
        <end position="437"/>
    </location>
</feature>
<feature type="transmembrane region" description="Helical" evidence="5">
    <location>
        <begin position="21"/>
        <end position="44"/>
    </location>
</feature>
<dbReference type="PROSITE" id="PS50850">
    <property type="entry name" value="MFS"/>
    <property type="match status" value="1"/>
</dbReference>
<evidence type="ECO:0000256" key="1">
    <source>
        <dbReference type="ARBA" id="ARBA00004651"/>
    </source>
</evidence>